<reference evidence="3" key="1">
    <citation type="journal article" date="2019" name="Int. J. Syst. Evol. Microbiol.">
        <title>The Global Catalogue of Microorganisms (GCM) 10K type strain sequencing project: providing services to taxonomists for standard genome sequencing and annotation.</title>
        <authorList>
            <consortium name="The Broad Institute Genomics Platform"/>
            <consortium name="The Broad Institute Genome Sequencing Center for Infectious Disease"/>
            <person name="Wu L."/>
            <person name="Ma J."/>
        </authorList>
    </citation>
    <scope>NUCLEOTIDE SEQUENCE [LARGE SCALE GENOMIC DNA]</scope>
    <source>
        <strain evidence="3">JCM 18306</strain>
    </source>
</reference>
<dbReference type="InterPro" id="IPR025736">
    <property type="entry name" value="PucR_C-HTH_dom"/>
</dbReference>
<dbReference type="RefSeq" id="WP_345632272.1">
    <property type="nucleotide sequence ID" value="NZ_BAABJR010000009.1"/>
</dbReference>
<name>A0ABP9T743_9ACTN</name>
<evidence type="ECO:0000259" key="1">
    <source>
        <dbReference type="Pfam" id="PF13556"/>
    </source>
</evidence>
<dbReference type="Proteomes" id="UP001499878">
    <property type="component" value="Unassembled WGS sequence"/>
</dbReference>
<gene>
    <name evidence="2" type="ORF">GCM10023323_40450</name>
</gene>
<dbReference type="InterPro" id="IPR051448">
    <property type="entry name" value="CdaR-like_regulators"/>
</dbReference>
<dbReference type="PANTHER" id="PTHR33744:SF17">
    <property type="entry name" value="CONSERVED PROTEIN"/>
    <property type="match status" value="1"/>
</dbReference>
<dbReference type="EMBL" id="BAABJR010000009">
    <property type="protein sequence ID" value="GAA5210921.1"/>
    <property type="molecule type" value="Genomic_DNA"/>
</dbReference>
<dbReference type="InterPro" id="IPR042070">
    <property type="entry name" value="PucR_C-HTH_sf"/>
</dbReference>
<feature type="domain" description="PucR C-terminal helix-turn-helix" evidence="1">
    <location>
        <begin position="447"/>
        <end position="500"/>
    </location>
</feature>
<evidence type="ECO:0000313" key="3">
    <source>
        <dbReference type="Proteomes" id="UP001499878"/>
    </source>
</evidence>
<comment type="caution">
    <text evidence="2">The sequence shown here is derived from an EMBL/GenBank/DDBJ whole genome shotgun (WGS) entry which is preliminary data.</text>
</comment>
<dbReference type="Pfam" id="PF13556">
    <property type="entry name" value="HTH_30"/>
    <property type="match status" value="1"/>
</dbReference>
<sequence length="524" mass="56486">MLLSDLMCAVGEGLLQRRGSDVVNPDLSEVLLDDGATSIGPEQIVLATRPGAEQRLVERAAEAGCRAVVVPSTVQVDAADSVAVLMSDVAWTQLFVLIRTMLLASHDEASTDTGPGSVHGLADAVAVMVGGSVVLYDRAHRVIAYSVQGHEIDHVRRDAILGRRTPDQWIRRFTIDHTAYQTYSEPGRVVRVAEYSDLRTRLRVAVHAGHDVIGEISVAEGAKPFSPHAEEALQRAARLAVPVMLRHRHAQEVEQMSRERTVRALLDDGVLPTQHEGSFPAGGFFVIGFDLKRDPEGPGTLPDHLVAERFVHFLSLHLADIDTASLVARLDDAYWALIPAANTSTERIVTSADRALSQLAGMGVNANAAIGAAEAEERAPATRHIVEDLLGVAASSQTTGRVLTPESSWAELVLVAAGRGLAQSDSTPHGPLQVLSAHDAQHGTEFVATLAIFLHEFGSVSAASARLYLHPNTLRHRMQRIAEVSGLDLDDADQRLAASLLVRGVWDQTVRRERTRACQRPAGT</sequence>
<accession>A0ABP9T743</accession>
<protein>
    <submittedName>
        <fullName evidence="2">Helix-turn-helix domain-containing protein</fullName>
    </submittedName>
</protein>
<proteinExistence type="predicted"/>
<evidence type="ECO:0000313" key="2">
    <source>
        <dbReference type="EMBL" id="GAA5210921.1"/>
    </source>
</evidence>
<dbReference type="Gene3D" id="1.10.10.2840">
    <property type="entry name" value="PucR C-terminal helix-turn-helix domain"/>
    <property type="match status" value="1"/>
</dbReference>
<organism evidence="2 3">
    <name type="scientific">Streptomyces thinghirensis</name>
    <dbReference type="NCBI Taxonomy" id="551547"/>
    <lineage>
        <taxon>Bacteria</taxon>
        <taxon>Bacillati</taxon>
        <taxon>Actinomycetota</taxon>
        <taxon>Actinomycetes</taxon>
        <taxon>Kitasatosporales</taxon>
        <taxon>Streptomycetaceae</taxon>
        <taxon>Streptomyces</taxon>
    </lineage>
</organism>
<keyword evidence="3" id="KW-1185">Reference proteome</keyword>
<dbReference type="PANTHER" id="PTHR33744">
    <property type="entry name" value="CARBOHYDRATE DIACID REGULATOR"/>
    <property type="match status" value="1"/>
</dbReference>